<evidence type="ECO:0000256" key="3">
    <source>
        <dbReference type="ARBA" id="ARBA00022842"/>
    </source>
</evidence>
<keyword evidence="7" id="KW-1185">Reference proteome</keyword>
<evidence type="ECO:0000259" key="5">
    <source>
        <dbReference type="Pfam" id="PF03936"/>
    </source>
</evidence>
<keyword evidence="3" id="KW-0460">Magnesium</keyword>
<dbReference type="GO" id="GO:0016102">
    <property type="term" value="P:diterpenoid biosynthetic process"/>
    <property type="evidence" value="ECO:0007669"/>
    <property type="project" value="InterPro"/>
</dbReference>
<name>A0AAV9AZY6_ACOGR</name>
<dbReference type="FunFam" id="1.10.600.10:FF:000007">
    <property type="entry name" value="Isoprene synthase, chloroplastic"/>
    <property type="match status" value="1"/>
</dbReference>
<dbReference type="GO" id="GO:0000287">
    <property type="term" value="F:magnesium ion binding"/>
    <property type="evidence" value="ECO:0007669"/>
    <property type="project" value="InterPro"/>
</dbReference>
<dbReference type="Gene3D" id="1.10.600.10">
    <property type="entry name" value="Farnesyl Diphosphate Synthase"/>
    <property type="match status" value="1"/>
</dbReference>
<evidence type="ECO:0000313" key="7">
    <source>
        <dbReference type="Proteomes" id="UP001179952"/>
    </source>
</evidence>
<dbReference type="InterPro" id="IPR036965">
    <property type="entry name" value="Terpene_synth_N_sf"/>
</dbReference>
<accession>A0AAV9AZY6</accession>
<dbReference type="SFLD" id="SFLDG01019">
    <property type="entry name" value="Terpene_Cyclase_Like_1_C_Termi"/>
    <property type="match status" value="1"/>
</dbReference>
<dbReference type="InterPro" id="IPR044814">
    <property type="entry name" value="Terpene_cyclase_plant_C1"/>
</dbReference>
<dbReference type="InterPro" id="IPR050148">
    <property type="entry name" value="Terpene_synthase-like"/>
</dbReference>
<gene>
    <name evidence="6" type="ORF">QJS04_geneDACA006831</name>
</gene>
<dbReference type="SUPFAM" id="SSF48576">
    <property type="entry name" value="Terpenoid synthases"/>
    <property type="match status" value="1"/>
</dbReference>
<comment type="caution">
    <text evidence="6">The sequence shown here is derived from an EMBL/GenBank/DDBJ whole genome shotgun (WGS) entry which is preliminary data.</text>
</comment>
<organism evidence="6 7">
    <name type="scientific">Acorus gramineus</name>
    <name type="common">Dwarf sweet flag</name>
    <dbReference type="NCBI Taxonomy" id="55184"/>
    <lineage>
        <taxon>Eukaryota</taxon>
        <taxon>Viridiplantae</taxon>
        <taxon>Streptophyta</taxon>
        <taxon>Embryophyta</taxon>
        <taxon>Tracheophyta</taxon>
        <taxon>Spermatophyta</taxon>
        <taxon>Magnoliopsida</taxon>
        <taxon>Liliopsida</taxon>
        <taxon>Acoraceae</taxon>
        <taxon>Acorus</taxon>
    </lineage>
</organism>
<dbReference type="InterPro" id="IPR001906">
    <property type="entry name" value="Terpene_synth_N"/>
</dbReference>
<evidence type="ECO:0000259" key="4">
    <source>
        <dbReference type="Pfam" id="PF01397"/>
    </source>
</evidence>
<dbReference type="InterPro" id="IPR005630">
    <property type="entry name" value="Terpene_synthase_metal-bd"/>
</dbReference>
<proteinExistence type="predicted"/>
<reference evidence="6" key="1">
    <citation type="journal article" date="2023" name="Nat. Commun.">
        <title>Diploid and tetraploid genomes of Acorus and the evolution of monocots.</title>
        <authorList>
            <person name="Ma L."/>
            <person name="Liu K.W."/>
            <person name="Li Z."/>
            <person name="Hsiao Y.Y."/>
            <person name="Qi Y."/>
            <person name="Fu T."/>
            <person name="Tang G.D."/>
            <person name="Zhang D."/>
            <person name="Sun W.H."/>
            <person name="Liu D.K."/>
            <person name="Li Y."/>
            <person name="Chen G.Z."/>
            <person name="Liu X.D."/>
            <person name="Liao X.Y."/>
            <person name="Jiang Y.T."/>
            <person name="Yu X."/>
            <person name="Hao Y."/>
            <person name="Huang J."/>
            <person name="Zhao X.W."/>
            <person name="Ke S."/>
            <person name="Chen Y.Y."/>
            <person name="Wu W.L."/>
            <person name="Hsu J.L."/>
            <person name="Lin Y.F."/>
            <person name="Huang M.D."/>
            <person name="Li C.Y."/>
            <person name="Huang L."/>
            <person name="Wang Z.W."/>
            <person name="Zhao X."/>
            <person name="Zhong W.Y."/>
            <person name="Peng D.H."/>
            <person name="Ahmad S."/>
            <person name="Lan S."/>
            <person name="Zhang J.S."/>
            <person name="Tsai W.C."/>
            <person name="Van de Peer Y."/>
            <person name="Liu Z.J."/>
        </authorList>
    </citation>
    <scope>NUCLEOTIDE SEQUENCE</scope>
    <source>
        <strain evidence="6">SCP</strain>
    </source>
</reference>
<feature type="domain" description="Terpene synthase N-terminal" evidence="4">
    <location>
        <begin position="15"/>
        <end position="182"/>
    </location>
</feature>
<dbReference type="InterPro" id="IPR008930">
    <property type="entry name" value="Terpenoid_cyclase/PrenylTrfase"/>
</dbReference>
<dbReference type="Proteomes" id="UP001179952">
    <property type="component" value="Unassembled WGS sequence"/>
</dbReference>
<dbReference type="SUPFAM" id="SSF48239">
    <property type="entry name" value="Terpenoid cyclases/Protein prenyltransferases"/>
    <property type="match status" value="1"/>
</dbReference>
<evidence type="ECO:0000256" key="1">
    <source>
        <dbReference type="ARBA" id="ARBA00001946"/>
    </source>
</evidence>
<dbReference type="InterPro" id="IPR008949">
    <property type="entry name" value="Isoprenoid_synthase_dom_sf"/>
</dbReference>
<dbReference type="AlphaFoldDB" id="A0AAV9AZY6"/>
<feature type="domain" description="Terpene synthase metal-binding" evidence="5">
    <location>
        <begin position="241"/>
        <end position="479"/>
    </location>
</feature>
<comment type="cofactor">
    <cofactor evidence="1">
        <name>Mg(2+)</name>
        <dbReference type="ChEBI" id="CHEBI:18420"/>
    </cofactor>
</comment>
<evidence type="ECO:0000313" key="6">
    <source>
        <dbReference type="EMBL" id="KAK1269761.1"/>
    </source>
</evidence>
<dbReference type="SFLD" id="SFLDS00005">
    <property type="entry name" value="Isoprenoid_Synthase_Type_I"/>
    <property type="match status" value="1"/>
</dbReference>
<reference evidence="6" key="2">
    <citation type="submission" date="2023-06" db="EMBL/GenBank/DDBJ databases">
        <authorList>
            <person name="Ma L."/>
            <person name="Liu K.-W."/>
            <person name="Li Z."/>
            <person name="Hsiao Y.-Y."/>
            <person name="Qi Y."/>
            <person name="Fu T."/>
            <person name="Tang G."/>
            <person name="Zhang D."/>
            <person name="Sun W.-H."/>
            <person name="Liu D.-K."/>
            <person name="Li Y."/>
            <person name="Chen G.-Z."/>
            <person name="Liu X.-D."/>
            <person name="Liao X.-Y."/>
            <person name="Jiang Y.-T."/>
            <person name="Yu X."/>
            <person name="Hao Y."/>
            <person name="Huang J."/>
            <person name="Zhao X.-W."/>
            <person name="Ke S."/>
            <person name="Chen Y.-Y."/>
            <person name="Wu W.-L."/>
            <person name="Hsu J.-L."/>
            <person name="Lin Y.-F."/>
            <person name="Huang M.-D."/>
            <person name="Li C.-Y."/>
            <person name="Huang L."/>
            <person name="Wang Z.-W."/>
            <person name="Zhao X."/>
            <person name="Zhong W.-Y."/>
            <person name="Peng D.-H."/>
            <person name="Ahmad S."/>
            <person name="Lan S."/>
            <person name="Zhang J.-S."/>
            <person name="Tsai W.-C."/>
            <person name="Van De Peer Y."/>
            <person name="Liu Z.-J."/>
        </authorList>
    </citation>
    <scope>NUCLEOTIDE SEQUENCE</scope>
    <source>
        <strain evidence="6">SCP</strain>
        <tissue evidence="6">Leaves</tissue>
    </source>
</reference>
<dbReference type="PANTHER" id="PTHR31225:SF252">
    <property type="entry name" value="TERPENE SYNTHASE 12-RELATED"/>
    <property type="match status" value="1"/>
</dbReference>
<dbReference type="PANTHER" id="PTHR31225">
    <property type="entry name" value="OS04G0344100 PROTEIN-RELATED"/>
    <property type="match status" value="1"/>
</dbReference>
<dbReference type="FunFam" id="1.50.10.130:FF:000001">
    <property type="entry name" value="Isoprene synthase, chloroplastic"/>
    <property type="match status" value="1"/>
</dbReference>
<dbReference type="CDD" id="cd00684">
    <property type="entry name" value="Terpene_cyclase_plant_C1"/>
    <property type="match status" value="1"/>
</dbReference>
<dbReference type="Gene3D" id="1.50.10.130">
    <property type="entry name" value="Terpene synthase, N-terminal domain"/>
    <property type="match status" value="1"/>
</dbReference>
<dbReference type="Pfam" id="PF03936">
    <property type="entry name" value="Terpene_synth_C"/>
    <property type="match status" value="1"/>
</dbReference>
<dbReference type="GO" id="GO:0010333">
    <property type="term" value="F:terpene synthase activity"/>
    <property type="evidence" value="ECO:0007669"/>
    <property type="project" value="InterPro"/>
</dbReference>
<dbReference type="InterPro" id="IPR034741">
    <property type="entry name" value="Terpene_cyclase-like_1_C"/>
</dbReference>
<dbReference type="EMBL" id="JAUJYN010000006">
    <property type="protein sequence ID" value="KAK1269761.1"/>
    <property type="molecule type" value="Genomic_DNA"/>
</dbReference>
<protein>
    <submittedName>
        <fullName evidence="6">Uncharacterized protein</fullName>
    </submittedName>
</protein>
<keyword evidence="2" id="KW-0479">Metal-binding</keyword>
<sequence length="543" mass="62975">MTTQRRSGNYHASKWDLRFLQSSFANGQTDHDKHMKRVGELKEIVKCMFKVSEPLLKLKLIDDLQRLGLAYHFKEEIRRVLADMEGNVAYDKDDLYATALYFRLLRQYGFTVSQDIFYGFMEDNHNFKGSLRNDTRGLLSLYEASHLAFEGEQILDEARAFTKMHLKNNHDPTLKNQISHALEMPLQRRLQRLEARWYIEEQERGGGDVNPLLLEFAKLDFRMLQVIHIRDLGKLARWWEELGLAKKLSFVRDRLVEAFYPTIGIVPEQQFGYSREGLTKLGTFVTIIDDIYDVYGLLDELELFTDVVDRWDVDAAKILPDYMKTTFLALYNTTDEMARNIIREEGHNCLPLFKKAWGDVCKSFLIEARFQNDGYVPRLEEYLNNAWTSICGPLMLIYLFFSTRQLITVEALQHLDTSSDLIRLASMIFRLRNDLATSKAEIEKGDVATSIYCYMHETGVSEVVAREHILCLIDQMWKKLNKMGCTPSPFPQTYIDVVFDLARMSECFYHYGDGLGAPDAKLMDDISSMLFEGTGLVEMTKIL</sequence>
<dbReference type="Pfam" id="PF01397">
    <property type="entry name" value="Terpene_synth"/>
    <property type="match status" value="1"/>
</dbReference>
<evidence type="ECO:0000256" key="2">
    <source>
        <dbReference type="ARBA" id="ARBA00022723"/>
    </source>
</evidence>